<keyword evidence="1" id="KW-0812">Transmembrane</keyword>
<evidence type="ECO:0000256" key="1">
    <source>
        <dbReference type="SAM" id="Phobius"/>
    </source>
</evidence>
<proteinExistence type="predicted"/>
<feature type="transmembrane region" description="Helical" evidence="1">
    <location>
        <begin position="101"/>
        <end position="121"/>
    </location>
</feature>
<evidence type="ECO:0008006" key="4">
    <source>
        <dbReference type="Google" id="ProtNLM"/>
    </source>
</evidence>
<protein>
    <recommendedName>
        <fullName evidence="4">Metal-dependent hydrolase</fullName>
    </recommendedName>
</protein>
<comment type="caution">
    <text evidence="2">The sequence shown here is derived from an EMBL/GenBank/DDBJ whole genome shotgun (WGS) entry which is preliminary data.</text>
</comment>
<accession>A0A2M8LD75</accession>
<dbReference type="EMBL" id="PFEQ01000001">
    <property type="protein sequence ID" value="PJE74572.1"/>
    <property type="molecule type" value="Genomic_DNA"/>
</dbReference>
<keyword evidence="1" id="KW-1133">Transmembrane helix</keyword>
<gene>
    <name evidence="2" type="ORF">COV01_00895</name>
</gene>
<keyword evidence="1" id="KW-0472">Membrane</keyword>
<feature type="transmembrane region" description="Helical" evidence="1">
    <location>
        <begin position="22"/>
        <end position="46"/>
    </location>
</feature>
<sequence length="170" mass="20089">MDIISHGLWGSIAFGRRNRRDFWLSFFFGISPDFFSFGIFSLANLFNFEEHGFGRPTLSSIPNYVHYLYDVTHSLVIFFVIFVLVWAIVRRPIWPMLAWPLHILLDIFTHSTEFFPTPFLWPLVAYRFDGVSWGTPSIFFTNIALLIFAYGMWLLQKRIRRQKVLRAQGK</sequence>
<dbReference type="Proteomes" id="UP000228700">
    <property type="component" value="Unassembled WGS sequence"/>
</dbReference>
<evidence type="ECO:0000313" key="2">
    <source>
        <dbReference type="EMBL" id="PJE74572.1"/>
    </source>
</evidence>
<feature type="transmembrane region" description="Helical" evidence="1">
    <location>
        <begin position="133"/>
        <end position="155"/>
    </location>
</feature>
<organism evidence="2 3">
    <name type="scientific">Candidatus Taylorbacteria bacterium CG10_big_fil_rev_8_21_14_0_10_41_48</name>
    <dbReference type="NCBI Taxonomy" id="1975024"/>
    <lineage>
        <taxon>Bacteria</taxon>
        <taxon>Candidatus Tayloriibacteriota</taxon>
    </lineage>
</organism>
<name>A0A2M8LD75_9BACT</name>
<feature type="transmembrane region" description="Helical" evidence="1">
    <location>
        <begin position="66"/>
        <end position="89"/>
    </location>
</feature>
<reference evidence="3" key="1">
    <citation type="submission" date="2017-09" db="EMBL/GenBank/DDBJ databases">
        <title>Depth-based differentiation of microbial function through sediment-hosted aquifers and enrichment of novel symbionts in the deep terrestrial subsurface.</title>
        <authorList>
            <person name="Probst A.J."/>
            <person name="Ladd B."/>
            <person name="Jarett J.K."/>
            <person name="Geller-Mcgrath D.E."/>
            <person name="Sieber C.M.K."/>
            <person name="Emerson J.B."/>
            <person name="Anantharaman K."/>
            <person name="Thomas B.C."/>
            <person name="Malmstrom R."/>
            <person name="Stieglmeier M."/>
            <person name="Klingl A."/>
            <person name="Woyke T."/>
            <person name="Ryan C.M."/>
            <person name="Banfield J.F."/>
        </authorList>
    </citation>
    <scope>NUCLEOTIDE SEQUENCE [LARGE SCALE GENOMIC DNA]</scope>
</reference>
<evidence type="ECO:0000313" key="3">
    <source>
        <dbReference type="Proteomes" id="UP000228700"/>
    </source>
</evidence>
<dbReference type="AlphaFoldDB" id="A0A2M8LD75"/>